<dbReference type="Proteomes" id="UP000245412">
    <property type="component" value="Unassembled WGS sequence"/>
</dbReference>
<organism evidence="3 4">
    <name type="scientific">Murimonas intestini</name>
    <dbReference type="NCBI Taxonomy" id="1337051"/>
    <lineage>
        <taxon>Bacteria</taxon>
        <taxon>Bacillati</taxon>
        <taxon>Bacillota</taxon>
        <taxon>Clostridia</taxon>
        <taxon>Lachnospirales</taxon>
        <taxon>Lachnospiraceae</taxon>
        <taxon>Murimonas</taxon>
    </lineage>
</organism>
<feature type="domain" description="Transcriptional regulator DauR-like HTH" evidence="2">
    <location>
        <begin position="146"/>
        <end position="207"/>
    </location>
</feature>
<evidence type="ECO:0000313" key="3">
    <source>
        <dbReference type="EMBL" id="PWJ76702.1"/>
    </source>
</evidence>
<name>A0AB73T6B3_9FIRM</name>
<feature type="domain" description="YheO-like" evidence="1">
    <location>
        <begin position="11"/>
        <end position="119"/>
    </location>
</feature>
<accession>A0AB73T6B3</accession>
<dbReference type="InterPro" id="IPR013559">
    <property type="entry name" value="YheO"/>
</dbReference>
<dbReference type="AlphaFoldDB" id="A0AB73T6B3"/>
<dbReference type="Pfam" id="PF13309">
    <property type="entry name" value="HTH_22"/>
    <property type="match status" value="1"/>
</dbReference>
<sequence>MTRDEAYDLLYKLAKGISEMFGKNCETVIHEVRDGEVWSIDIFNGHVSGRTGMTNQGIFGEKIDIEVFSKEKMLQDITNQLVIHPSGKMIKSSTFFLNGEDYQFALGINYDITLMSQMKGLLQDFTSCQGDLFSNISQDQTGEIHLENIFQSCLAMFNKPVEQMKKKERMAVVQLLKERNFFSLQKSVPYASKQLQVSKYTIYKYLNEIETPNQ</sequence>
<evidence type="ECO:0000259" key="2">
    <source>
        <dbReference type="Pfam" id="PF13309"/>
    </source>
</evidence>
<protein>
    <submittedName>
        <fullName evidence="3">Transcriptional regulator YheO</fullName>
    </submittedName>
</protein>
<dbReference type="RefSeq" id="WP_109625847.1">
    <property type="nucleotide sequence ID" value="NZ_CABJAT010000009.1"/>
</dbReference>
<gene>
    <name evidence="3" type="ORF">C7383_104148</name>
</gene>
<keyword evidence="4" id="KW-1185">Reference proteome</keyword>
<dbReference type="InterPro" id="IPR039445">
    <property type="entry name" value="DauR-like_HTH"/>
</dbReference>
<proteinExistence type="predicted"/>
<evidence type="ECO:0000259" key="1">
    <source>
        <dbReference type="Pfam" id="PF08348"/>
    </source>
</evidence>
<dbReference type="EMBL" id="QGGY01000004">
    <property type="protein sequence ID" value="PWJ76702.1"/>
    <property type="molecule type" value="Genomic_DNA"/>
</dbReference>
<evidence type="ECO:0000313" key="4">
    <source>
        <dbReference type="Proteomes" id="UP000245412"/>
    </source>
</evidence>
<dbReference type="PANTHER" id="PTHR35568">
    <property type="entry name" value="TRANSCRIPTIONAL REGULATOR DAUR"/>
    <property type="match status" value="1"/>
</dbReference>
<reference evidence="3 4" key="1">
    <citation type="submission" date="2018-05" db="EMBL/GenBank/DDBJ databases">
        <authorList>
            <person name="Goeker M."/>
            <person name="Huntemann M."/>
            <person name="Clum A."/>
            <person name="Pillay M."/>
            <person name="Palaniappan K."/>
            <person name="Varghese N."/>
            <person name="Mikhailova N."/>
            <person name="Stamatis D."/>
            <person name="Reddy T."/>
            <person name="Daum C."/>
            <person name="Shapiro N."/>
            <person name="Ivanova N."/>
            <person name="Kyrpides N."/>
            <person name="Woyke T."/>
        </authorList>
    </citation>
    <scope>NUCLEOTIDE SEQUENCE [LARGE SCALE GENOMIC DNA]</scope>
    <source>
        <strain evidence="3 4">DSM 26524</strain>
    </source>
</reference>
<dbReference type="Pfam" id="PF08348">
    <property type="entry name" value="PAS_6"/>
    <property type="match status" value="1"/>
</dbReference>
<dbReference type="PANTHER" id="PTHR35568:SF1">
    <property type="entry name" value="TRANSCRIPTIONAL REGULATOR DAUR"/>
    <property type="match status" value="1"/>
</dbReference>
<dbReference type="InterPro" id="IPR039446">
    <property type="entry name" value="DauR-like"/>
</dbReference>
<comment type="caution">
    <text evidence="3">The sequence shown here is derived from an EMBL/GenBank/DDBJ whole genome shotgun (WGS) entry which is preliminary data.</text>
</comment>